<reference evidence="1 2" key="1">
    <citation type="submission" date="2016-12" db="EMBL/GenBank/DDBJ databases">
        <authorList>
            <person name="Song W.-J."/>
            <person name="Kurnit D.M."/>
        </authorList>
    </citation>
    <scope>NUCLEOTIDE SEQUENCE [LARGE SCALE GENOMIC DNA]</scope>
    <source>
        <strain evidence="1 2">DSM 11393</strain>
    </source>
</reference>
<dbReference type="RefSeq" id="WP_072697005.1">
    <property type="nucleotide sequence ID" value="NZ_FRDI01000005.1"/>
</dbReference>
<evidence type="ECO:0000313" key="2">
    <source>
        <dbReference type="Proteomes" id="UP000186469"/>
    </source>
</evidence>
<accession>A0A1M7SWP4</accession>
<sequence length="132" mass="14180">MYGHTLRVHDEYLAKNQAVPKNTESVGNQGVSKNASALGSAEIMMSAAQNVVLNANKSISIRVEDSADGISFTALPVSFKRTMGASSRTWNIGEEIARLPIPSDARTYIKVFISTDDTAATGNVDIAFNYLP</sequence>
<dbReference type="AlphaFoldDB" id="A0A1M7SWP4"/>
<dbReference type="OrthoDB" id="7350658at2"/>
<dbReference type="STRING" id="1121455.SAMN02745728_01314"/>
<keyword evidence="2" id="KW-1185">Reference proteome</keyword>
<organism evidence="1 2">
    <name type="scientific">Desulfovibrio litoralis DSM 11393</name>
    <dbReference type="NCBI Taxonomy" id="1121455"/>
    <lineage>
        <taxon>Bacteria</taxon>
        <taxon>Pseudomonadati</taxon>
        <taxon>Thermodesulfobacteriota</taxon>
        <taxon>Desulfovibrionia</taxon>
        <taxon>Desulfovibrionales</taxon>
        <taxon>Desulfovibrionaceae</taxon>
        <taxon>Desulfovibrio</taxon>
    </lineage>
</organism>
<dbReference type="Proteomes" id="UP000186469">
    <property type="component" value="Unassembled WGS sequence"/>
</dbReference>
<dbReference type="Gene3D" id="2.60.120.1110">
    <property type="match status" value="1"/>
</dbReference>
<protein>
    <submittedName>
        <fullName evidence="1">Uncharacterized protein</fullName>
    </submittedName>
</protein>
<dbReference type="EMBL" id="FRDI01000005">
    <property type="protein sequence ID" value="SHN62902.1"/>
    <property type="molecule type" value="Genomic_DNA"/>
</dbReference>
<gene>
    <name evidence="1" type="ORF">SAMN02745728_01314</name>
</gene>
<evidence type="ECO:0000313" key="1">
    <source>
        <dbReference type="EMBL" id="SHN62902.1"/>
    </source>
</evidence>
<proteinExistence type="predicted"/>
<name>A0A1M7SWP4_9BACT</name>